<dbReference type="AlphaFoldDB" id="A0A249LGN6"/>
<dbReference type="KEGG" id="plim:PHILAsVB114_06050"/>
<dbReference type="Proteomes" id="UP000217221">
    <property type="component" value="Chromosome"/>
</dbReference>
<dbReference type="PANTHER" id="PTHR11537:SF254">
    <property type="entry name" value="POTASSIUM VOLTAGE-GATED CHANNEL PROTEIN SHAB"/>
    <property type="match status" value="1"/>
</dbReference>
<accession>A0A249LGN6</accession>
<evidence type="ECO:0000256" key="5">
    <source>
        <dbReference type="ARBA" id="ARBA00023065"/>
    </source>
</evidence>
<evidence type="ECO:0000256" key="4">
    <source>
        <dbReference type="ARBA" id="ARBA00022989"/>
    </source>
</evidence>
<dbReference type="GO" id="GO:0008076">
    <property type="term" value="C:voltage-gated potassium channel complex"/>
    <property type="evidence" value="ECO:0007669"/>
    <property type="project" value="InterPro"/>
</dbReference>
<dbReference type="Pfam" id="PF07885">
    <property type="entry name" value="Ion_trans_2"/>
    <property type="match status" value="1"/>
</dbReference>
<evidence type="ECO:0000256" key="9">
    <source>
        <dbReference type="SAM" id="SignalP"/>
    </source>
</evidence>
<evidence type="ECO:0000256" key="8">
    <source>
        <dbReference type="SAM" id="Phobius"/>
    </source>
</evidence>
<keyword evidence="9" id="KW-0732">Signal</keyword>
<evidence type="ECO:0000256" key="6">
    <source>
        <dbReference type="ARBA" id="ARBA00023136"/>
    </source>
</evidence>
<evidence type="ECO:0000313" key="11">
    <source>
        <dbReference type="EMBL" id="ASY28167.1"/>
    </source>
</evidence>
<dbReference type="PRINTS" id="PR00169">
    <property type="entry name" value="KCHANNEL"/>
</dbReference>
<dbReference type="OrthoDB" id="9799090at2"/>
<dbReference type="GO" id="GO:0001508">
    <property type="term" value="P:action potential"/>
    <property type="evidence" value="ECO:0007669"/>
    <property type="project" value="TreeGrafter"/>
</dbReference>
<feature type="transmembrane region" description="Helical" evidence="8">
    <location>
        <begin position="143"/>
        <end position="160"/>
    </location>
</feature>
<keyword evidence="12" id="KW-1185">Reference proteome</keyword>
<sequence>MKKRFWNETLTVLAVAFLVSFSYPAFTSEINAQTQTILDAIQWISWTAFAADLIYGIIRAESKKRYLKSHPLEIAAVVLPFLRPLRLLRIVSFGSLVIQKVVIGRSFGITIRVFVTTFFLTYIAAIQITLIERNALDSNIKTFGDGFWWAITTVTTVGYGDRFPTTTEGRVLAVGLMMLGIALIGVISATIAATFVKMMQDDSKNV</sequence>
<keyword evidence="5" id="KW-0406">Ion transport</keyword>
<keyword evidence="7 11" id="KW-0407">Ion channel</keyword>
<feature type="domain" description="Potassium channel" evidence="10">
    <location>
        <begin position="141"/>
        <end position="196"/>
    </location>
</feature>
<feature type="chain" id="PRO_5038860170" evidence="9">
    <location>
        <begin position="28"/>
        <end position="206"/>
    </location>
</feature>
<reference evidence="11 12" key="1">
    <citation type="submission" date="2016-07" db="EMBL/GenBank/DDBJ databases">
        <title>High microdiversification within the ubiquitous acI lineage of Actinobacteria.</title>
        <authorList>
            <person name="Neuenschwander S.M."/>
            <person name="Salcher M."/>
            <person name="Ghai R."/>
            <person name="Pernthaler J."/>
        </authorList>
    </citation>
    <scope>NUCLEOTIDE SEQUENCE [LARGE SCALE GENOMIC DNA]</scope>
    <source>
        <strain evidence="11">MMS-VB-114</strain>
    </source>
</reference>
<dbReference type="EMBL" id="CP016782">
    <property type="protein sequence ID" value="ASY28167.1"/>
    <property type="molecule type" value="Genomic_DNA"/>
</dbReference>
<dbReference type="Gene3D" id="1.20.5.110">
    <property type="match status" value="1"/>
</dbReference>
<gene>
    <name evidence="11" type="ORF">PHILAsVB114_06050</name>
</gene>
<feature type="transmembrane region" description="Helical" evidence="8">
    <location>
        <begin position="109"/>
        <end position="131"/>
    </location>
</feature>
<keyword evidence="2" id="KW-0813">Transport</keyword>
<dbReference type="GO" id="GO:0005249">
    <property type="term" value="F:voltage-gated potassium channel activity"/>
    <property type="evidence" value="ECO:0007669"/>
    <property type="project" value="InterPro"/>
</dbReference>
<name>A0A249LGN6_9ACTN</name>
<dbReference type="InterPro" id="IPR027359">
    <property type="entry name" value="Volt_channel_dom_sf"/>
</dbReference>
<protein>
    <submittedName>
        <fullName evidence="11">Voltage-gated potassium channel</fullName>
    </submittedName>
</protein>
<evidence type="ECO:0000256" key="3">
    <source>
        <dbReference type="ARBA" id="ARBA00022692"/>
    </source>
</evidence>
<dbReference type="InterPro" id="IPR028325">
    <property type="entry name" value="VG_K_chnl"/>
</dbReference>
<keyword evidence="4 8" id="KW-1133">Transmembrane helix</keyword>
<feature type="signal peptide" evidence="9">
    <location>
        <begin position="1"/>
        <end position="27"/>
    </location>
</feature>
<organism evidence="11 12">
    <name type="scientific">Candidatus Planktophila limnetica</name>
    <dbReference type="NCBI Taxonomy" id="573600"/>
    <lineage>
        <taxon>Bacteria</taxon>
        <taxon>Bacillati</taxon>
        <taxon>Actinomycetota</taxon>
        <taxon>Actinomycetes</taxon>
        <taxon>Candidatus Nanopelagicales</taxon>
        <taxon>Candidatus Nanopelagicaceae</taxon>
        <taxon>Candidatus Planktophila</taxon>
    </lineage>
</organism>
<feature type="transmembrane region" description="Helical" evidence="8">
    <location>
        <begin position="172"/>
        <end position="196"/>
    </location>
</feature>
<dbReference type="SUPFAM" id="SSF81324">
    <property type="entry name" value="Voltage-gated potassium channels"/>
    <property type="match status" value="1"/>
</dbReference>
<evidence type="ECO:0000256" key="2">
    <source>
        <dbReference type="ARBA" id="ARBA00022448"/>
    </source>
</evidence>
<evidence type="ECO:0000256" key="7">
    <source>
        <dbReference type="ARBA" id="ARBA00023303"/>
    </source>
</evidence>
<dbReference type="Gene3D" id="1.20.120.350">
    <property type="entry name" value="Voltage-gated potassium channels. Chain C"/>
    <property type="match status" value="1"/>
</dbReference>
<dbReference type="Gene3D" id="1.10.287.70">
    <property type="match status" value="1"/>
</dbReference>
<evidence type="ECO:0000256" key="1">
    <source>
        <dbReference type="ARBA" id="ARBA00004141"/>
    </source>
</evidence>
<dbReference type="RefSeq" id="WP_095698473.1">
    <property type="nucleotide sequence ID" value="NZ_CP016782.1"/>
</dbReference>
<dbReference type="InterPro" id="IPR013099">
    <property type="entry name" value="K_chnl_dom"/>
</dbReference>
<keyword evidence="3 8" id="KW-0812">Transmembrane</keyword>
<evidence type="ECO:0000259" key="10">
    <source>
        <dbReference type="Pfam" id="PF07885"/>
    </source>
</evidence>
<evidence type="ECO:0000313" key="12">
    <source>
        <dbReference type="Proteomes" id="UP000217221"/>
    </source>
</evidence>
<feature type="transmembrane region" description="Helical" evidence="8">
    <location>
        <begin position="40"/>
        <end position="58"/>
    </location>
</feature>
<dbReference type="PANTHER" id="PTHR11537">
    <property type="entry name" value="VOLTAGE-GATED POTASSIUM CHANNEL"/>
    <property type="match status" value="1"/>
</dbReference>
<keyword evidence="6 8" id="KW-0472">Membrane</keyword>
<comment type="subcellular location">
    <subcellularLocation>
        <location evidence="1">Membrane</location>
        <topology evidence="1">Multi-pass membrane protein</topology>
    </subcellularLocation>
</comment>
<proteinExistence type="predicted"/>